<dbReference type="GO" id="GO:0016788">
    <property type="term" value="F:hydrolase activity, acting on ester bonds"/>
    <property type="evidence" value="ECO:0007669"/>
    <property type="project" value="InterPro"/>
</dbReference>
<dbReference type="PIRSF" id="PIRSF000862">
    <property type="entry name" value="Steryl_ester_lip"/>
    <property type="match status" value="1"/>
</dbReference>
<reference evidence="12" key="1">
    <citation type="submission" date="2025-08" db="UniProtKB">
        <authorList>
            <consortium name="RefSeq"/>
        </authorList>
    </citation>
    <scope>IDENTIFICATION</scope>
    <source>
        <tissue evidence="12">Gonads</tissue>
    </source>
</reference>
<dbReference type="KEGG" id="soy:115884846"/>
<feature type="domain" description="Partial AB-hydrolase lipase" evidence="9">
    <location>
        <begin position="43"/>
        <end position="102"/>
    </location>
</feature>
<accession>A0A6J2Y873</accession>
<evidence type="ECO:0000313" key="12">
    <source>
        <dbReference type="RefSeq" id="XP_030759411.1"/>
    </source>
</evidence>
<dbReference type="InterPro" id="IPR006693">
    <property type="entry name" value="AB_hydrolase_lipase"/>
</dbReference>
<organism evidence="11 12">
    <name type="scientific">Sitophilus oryzae</name>
    <name type="common">Rice weevil</name>
    <name type="synonym">Curculio oryzae</name>
    <dbReference type="NCBI Taxonomy" id="7048"/>
    <lineage>
        <taxon>Eukaryota</taxon>
        <taxon>Metazoa</taxon>
        <taxon>Ecdysozoa</taxon>
        <taxon>Arthropoda</taxon>
        <taxon>Hexapoda</taxon>
        <taxon>Insecta</taxon>
        <taxon>Pterygota</taxon>
        <taxon>Neoptera</taxon>
        <taxon>Endopterygota</taxon>
        <taxon>Coleoptera</taxon>
        <taxon>Polyphaga</taxon>
        <taxon>Cucujiformia</taxon>
        <taxon>Curculionidae</taxon>
        <taxon>Dryophthorinae</taxon>
        <taxon>Sitophilus</taxon>
    </lineage>
</organism>
<keyword evidence="3 7" id="KW-0378">Hydrolase</keyword>
<dbReference type="Gene3D" id="3.40.50.1820">
    <property type="entry name" value="alpha/beta hydrolase"/>
    <property type="match status" value="1"/>
</dbReference>
<evidence type="ECO:0000256" key="8">
    <source>
        <dbReference type="PIRSR" id="PIRSR000862-1"/>
    </source>
</evidence>
<evidence type="ECO:0000256" key="3">
    <source>
        <dbReference type="ARBA" id="ARBA00022801"/>
    </source>
</evidence>
<evidence type="ECO:0000313" key="11">
    <source>
        <dbReference type="Proteomes" id="UP000504635"/>
    </source>
</evidence>
<keyword evidence="5" id="KW-0443">Lipid metabolism</keyword>
<feature type="domain" description="Serine aminopeptidase S33" evidence="10">
    <location>
        <begin position="105"/>
        <end position="233"/>
    </location>
</feature>
<dbReference type="SUPFAM" id="SSF53474">
    <property type="entry name" value="alpha/beta-Hydrolases"/>
    <property type="match status" value="1"/>
</dbReference>
<feature type="active site" description="Nucleophile" evidence="8">
    <location>
        <position position="177"/>
    </location>
</feature>
<evidence type="ECO:0000256" key="1">
    <source>
        <dbReference type="ARBA" id="ARBA00010701"/>
    </source>
</evidence>
<evidence type="ECO:0000256" key="6">
    <source>
        <dbReference type="ARBA" id="ARBA00023180"/>
    </source>
</evidence>
<dbReference type="PANTHER" id="PTHR11005">
    <property type="entry name" value="LYSOSOMAL ACID LIPASE-RELATED"/>
    <property type="match status" value="1"/>
</dbReference>
<name>A0A6J2Y873_SITOR</name>
<keyword evidence="4 7" id="KW-0442">Lipid degradation</keyword>
<dbReference type="Pfam" id="PF12146">
    <property type="entry name" value="Hydrolase_4"/>
    <property type="match status" value="1"/>
</dbReference>
<evidence type="ECO:0000256" key="7">
    <source>
        <dbReference type="PIRNR" id="PIRNR000862"/>
    </source>
</evidence>
<evidence type="ECO:0000256" key="4">
    <source>
        <dbReference type="ARBA" id="ARBA00022963"/>
    </source>
</evidence>
<keyword evidence="11" id="KW-1185">Reference proteome</keyword>
<keyword evidence="2" id="KW-0732">Signal</keyword>
<dbReference type="InterPro" id="IPR025483">
    <property type="entry name" value="Lipase_euk"/>
</dbReference>
<dbReference type="InterPro" id="IPR029058">
    <property type="entry name" value="AB_hydrolase_fold"/>
</dbReference>
<sequence>MGQLNMVIAETFDNFLNILCKGFEGIASGKDDCQFDPDEVLDVPQIVRRHGYPVETHTIVTEDGYLLGVHRIPGNKEGQPGNQPVLLQHGLMGSSADWVLNGDTTLAFLLADNGYDVWLNNARGNVYSKAHTTLPPYSSQFWNFSWHEMGTRDLPAVLYHIGNETQKPGEIIYIGHSMGTTMAFVLTSTLPSVAKTVKLFVALAPTVYMTHVTSPVRYLTPFTSDISWLARNLGINQLKPSNKLLKFLSYGCEKKYTKKICENIFFIVIGYDDSEFDLRMLPKVLSHDPAGSSTKTVLHYSQEIRSEGKFQRYDYGTKENMQIYGTPQPPEYKLDKITRPFYMFFAENDIFANPIDVERLIQAVPTVVGTTKVPGTTFGHIDYIFGKNAYDYVYKPLLGVLQNYTMEQESY</sequence>
<dbReference type="AlphaFoldDB" id="A0A6J2Y873"/>
<evidence type="ECO:0000259" key="9">
    <source>
        <dbReference type="Pfam" id="PF04083"/>
    </source>
</evidence>
<dbReference type="InParanoid" id="A0A6J2Y873"/>
<comment type="similarity">
    <text evidence="1 7">Belongs to the AB hydrolase superfamily. Lipase family.</text>
</comment>
<feature type="active site" description="Charge relay system" evidence="8">
    <location>
        <position position="380"/>
    </location>
</feature>
<proteinExistence type="inferred from homology"/>
<dbReference type="Pfam" id="PF04083">
    <property type="entry name" value="Abhydro_lipase"/>
    <property type="match status" value="1"/>
</dbReference>
<dbReference type="GeneID" id="115884846"/>
<evidence type="ECO:0000256" key="2">
    <source>
        <dbReference type="ARBA" id="ARBA00022729"/>
    </source>
</evidence>
<dbReference type="RefSeq" id="XP_030759411.1">
    <property type="nucleotide sequence ID" value="XM_030903551.1"/>
</dbReference>
<dbReference type="OrthoDB" id="9974421at2759"/>
<dbReference type="InterPro" id="IPR022742">
    <property type="entry name" value="Hydrolase_4"/>
</dbReference>
<dbReference type="FunFam" id="3.40.50.1820:FF:000057">
    <property type="entry name" value="Lipase"/>
    <property type="match status" value="1"/>
</dbReference>
<dbReference type="Proteomes" id="UP000504635">
    <property type="component" value="Unplaced"/>
</dbReference>
<feature type="active site" description="Charge relay system" evidence="8">
    <location>
        <position position="349"/>
    </location>
</feature>
<dbReference type="GO" id="GO:0016042">
    <property type="term" value="P:lipid catabolic process"/>
    <property type="evidence" value="ECO:0007669"/>
    <property type="project" value="UniProtKB-KW"/>
</dbReference>
<evidence type="ECO:0000259" key="10">
    <source>
        <dbReference type="Pfam" id="PF12146"/>
    </source>
</evidence>
<gene>
    <name evidence="12" type="primary">LOC115884846</name>
</gene>
<keyword evidence="6" id="KW-0325">Glycoprotein</keyword>
<protein>
    <recommendedName>
        <fullName evidence="7">Lipase</fullName>
    </recommendedName>
</protein>
<evidence type="ECO:0000256" key="5">
    <source>
        <dbReference type="ARBA" id="ARBA00023098"/>
    </source>
</evidence>